<dbReference type="Proteomes" id="UP001231859">
    <property type="component" value="Chromosome"/>
</dbReference>
<proteinExistence type="predicted"/>
<organism evidence="1 2">
    <name type="scientific">Arsenophonus apicola</name>
    <dbReference type="NCBI Taxonomy" id="2879119"/>
    <lineage>
        <taxon>Bacteria</taxon>
        <taxon>Pseudomonadati</taxon>
        <taxon>Pseudomonadota</taxon>
        <taxon>Gammaproteobacteria</taxon>
        <taxon>Enterobacterales</taxon>
        <taxon>Morganellaceae</taxon>
        <taxon>Arsenophonus</taxon>
    </lineage>
</organism>
<keyword evidence="2" id="KW-1185">Reference proteome</keyword>
<protein>
    <submittedName>
        <fullName evidence="1">Uncharacterized protein</fullName>
    </submittedName>
</protein>
<gene>
    <name evidence="1" type="ORF">QG404_05610</name>
</gene>
<dbReference type="EMBL" id="CP123759">
    <property type="protein sequence ID" value="WGO84367.1"/>
    <property type="molecule type" value="Genomic_DNA"/>
</dbReference>
<dbReference type="RefSeq" id="WP_280939394.1">
    <property type="nucleotide sequence ID" value="NZ_CP123759.1"/>
</dbReference>
<accession>A0ABY8P562</accession>
<name>A0ABY8P562_9GAMM</name>
<evidence type="ECO:0000313" key="1">
    <source>
        <dbReference type="EMBL" id="WGO84367.1"/>
    </source>
</evidence>
<reference evidence="1 2" key="1">
    <citation type="submission" date="2023-04" db="EMBL/GenBank/DDBJ databases">
        <title>Genome dynamics across the evolutionary transition to endosymbiosis.</title>
        <authorList>
            <person name="Siozios S."/>
            <person name="Nadal-Jimenez P."/>
            <person name="Azagi T."/>
            <person name="Sprong H."/>
            <person name="Frost C.L."/>
            <person name="Parratt S.R."/>
            <person name="Taylor G."/>
            <person name="Brettell L."/>
            <person name="Lew K.C."/>
            <person name="Croft L."/>
            <person name="King K.C."/>
            <person name="Brockhurst M.A."/>
            <person name="Hypsa V."/>
            <person name="Novakova E."/>
            <person name="Darby A.C."/>
            <person name="Hurst G.D.D."/>
        </authorList>
    </citation>
    <scope>NUCLEOTIDE SEQUENCE [LARGE SCALE GENOMIC DNA]</scope>
    <source>
        <strain evidence="2">aApi_AU</strain>
    </source>
</reference>
<evidence type="ECO:0000313" key="2">
    <source>
        <dbReference type="Proteomes" id="UP001231859"/>
    </source>
</evidence>
<sequence length="279" mass="32398">MINFSRYIEYLRFKYSPRIASWLIYLSTYRAQFHLKANGPIGVLVDNTVLAHATTHKTAWVSMGQKLWGKHSIETGYLARIPVHPVNTKVREYDEIVYLPGLIFLQKAGLLTLYSSAELYNEQFYQPLGRFRRCGYFDYNLFENVLLESIDGNMFSCLGSSWMRPPDPREQLHQLLKKMEAEDPEYASLVAVLGKKNSQDAWHIRTAEKYNLFCFLTMDFKLIKTLNAQRNSPRIRALKTSVMTLAMLGKRLRLFQIAPLILSYNDATFPVRNDFVCID</sequence>